<dbReference type="SMART" id="SM00342">
    <property type="entry name" value="HTH_ARAC"/>
    <property type="match status" value="1"/>
</dbReference>
<keyword evidence="3" id="KW-0804">Transcription</keyword>
<proteinExistence type="predicted"/>
<dbReference type="Gene3D" id="1.10.10.60">
    <property type="entry name" value="Homeodomain-like"/>
    <property type="match status" value="1"/>
</dbReference>
<dbReference type="SUPFAM" id="SSF52317">
    <property type="entry name" value="Class I glutamine amidotransferase-like"/>
    <property type="match status" value="1"/>
</dbReference>
<dbReference type="PANTHER" id="PTHR43130">
    <property type="entry name" value="ARAC-FAMILY TRANSCRIPTIONAL REGULATOR"/>
    <property type="match status" value="1"/>
</dbReference>
<dbReference type="InterPro" id="IPR002818">
    <property type="entry name" value="DJ-1/PfpI"/>
</dbReference>
<accession>A0A1I7BBL8</accession>
<keyword evidence="1" id="KW-0805">Transcription regulation</keyword>
<dbReference type="RefSeq" id="WP_054783053.1">
    <property type="nucleotide sequence ID" value="NZ_FPBD01000003.1"/>
</dbReference>
<dbReference type="CDD" id="cd03138">
    <property type="entry name" value="GATase1_AraC_2"/>
    <property type="match status" value="1"/>
</dbReference>
<dbReference type="GO" id="GO:0043565">
    <property type="term" value="F:sequence-specific DNA binding"/>
    <property type="evidence" value="ECO:0007669"/>
    <property type="project" value="InterPro"/>
</dbReference>
<dbReference type="PROSITE" id="PS01124">
    <property type="entry name" value="HTH_ARAC_FAMILY_2"/>
    <property type="match status" value="1"/>
</dbReference>
<evidence type="ECO:0000259" key="4">
    <source>
        <dbReference type="PROSITE" id="PS01124"/>
    </source>
</evidence>
<dbReference type="EMBL" id="FPBD01000003">
    <property type="protein sequence ID" value="SFT84548.1"/>
    <property type="molecule type" value="Genomic_DNA"/>
</dbReference>
<name>A0A1I7BBL8_9HYPH</name>
<dbReference type="InterPro" id="IPR009057">
    <property type="entry name" value="Homeodomain-like_sf"/>
</dbReference>
<reference evidence="6" key="1">
    <citation type="submission" date="2016-10" db="EMBL/GenBank/DDBJ databases">
        <authorList>
            <person name="Varghese N."/>
            <person name="Submissions S."/>
        </authorList>
    </citation>
    <scope>NUCLEOTIDE SEQUENCE [LARGE SCALE GENOMIC DNA]</scope>
    <source>
        <strain evidence="6">DSM 17465</strain>
    </source>
</reference>
<feature type="domain" description="HTH araC/xylS-type" evidence="4">
    <location>
        <begin position="225"/>
        <end position="324"/>
    </location>
</feature>
<gene>
    <name evidence="5" type="ORF">SAMN05444141_103842</name>
</gene>
<sequence>MPSTIAILLLENFLGLAAFGSADMFETANEIAKVRGDEGAPFEIKTYSLDGQPVRSSNGILVVPDGSLVDITAPDVVFLPGIGTATAPQCTLNTNWFQGVAETLQRLSQGGAIVAASCTGTFLLAEAGLLDGKKATTTWWKQKEFSSTYNDVELDGDEILIDAGNVITSAAGTSALDLALYLIKRLKGPALSRLCARFMVLEENRGSQQPFMIPWHQKTRDETIERADQWVQNNLSSQPIKVQDLAAFLGMSTRSLLRHFQRKLSLSPQQFILNIRCERAKSQLEYTNTAIAKIAEVLGYSDENAFRRSFLSQVGVSPAQYRQKFRREAY</sequence>
<dbReference type="InterPro" id="IPR020449">
    <property type="entry name" value="Tscrpt_reg_AraC-type_HTH"/>
</dbReference>
<dbReference type="InterPro" id="IPR052158">
    <property type="entry name" value="INH-QAR"/>
</dbReference>
<dbReference type="PRINTS" id="PR00032">
    <property type="entry name" value="HTHARAC"/>
</dbReference>
<evidence type="ECO:0000313" key="5">
    <source>
        <dbReference type="EMBL" id="SFT84548.1"/>
    </source>
</evidence>
<evidence type="ECO:0000256" key="2">
    <source>
        <dbReference type="ARBA" id="ARBA00023125"/>
    </source>
</evidence>
<evidence type="ECO:0000313" key="6">
    <source>
        <dbReference type="Proteomes" id="UP000183371"/>
    </source>
</evidence>
<protein>
    <submittedName>
        <fullName evidence="5">Transcriptional regulator, AraC family with amidase-like domain</fullName>
    </submittedName>
</protein>
<dbReference type="GO" id="GO:0003700">
    <property type="term" value="F:DNA-binding transcription factor activity"/>
    <property type="evidence" value="ECO:0007669"/>
    <property type="project" value="InterPro"/>
</dbReference>
<dbReference type="Proteomes" id="UP000183371">
    <property type="component" value="Unassembled WGS sequence"/>
</dbReference>
<evidence type="ECO:0000256" key="3">
    <source>
        <dbReference type="ARBA" id="ARBA00023163"/>
    </source>
</evidence>
<evidence type="ECO:0000256" key="1">
    <source>
        <dbReference type="ARBA" id="ARBA00023015"/>
    </source>
</evidence>
<dbReference type="AlphaFoldDB" id="A0A1I7BBL8"/>
<dbReference type="SUPFAM" id="SSF46689">
    <property type="entry name" value="Homeodomain-like"/>
    <property type="match status" value="2"/>
</dbReference>
<keyword evidence="2" id="KW-0238">DNA-binding</keyword>
<dbReference type="Pfam" id="PF12833">
    <property type="entry name" value="HTH_18"/>
    <property type="match status" value="1"/>
</dbReference>
<dbReference type="InterPro" id="IPR018060">
    <property type="entry name" value="HTH_AraC"/>
</dbReference>
<keyword evidence="6" id="KW-1185">Reference proteome</keyword>
<dbReference type="PANTHER" id="PTHR43130:SF11">
    <property type="entry name" value="TRANSCRIPTIONAL REGULATORY PROTEIN"/>
    <property type="match status" value="1"/>
</dbReference>
<dbReference type="Pfam" id="PF01965">
    <property type="entry name" value="DJ-1_PfpI"/>
    <property type="match status" value="1"/>
</dbReference>
<dbReference type="Gene3D" id="3.40.50.880">
    <property type="match status" value="1"/>
</dbReference>
<organism evidence="5 6">
    <name type="scientific">Pseudovibrio denitrificans</name>
    <dbReference type="NCBI Taxonomy" id="258256"/>
    <lineage>
        <taxon>Bacteria</taxon>
        <taxon>Pseudomonadati</taxon>
        <taxon>Pseudomonadota</taxon>
        <taxon>Alphaproteobacteria</taxon>
        <taxon>Hyphomicrobiales</taxon>
        <taxon>Stappiaceae</taxon>
        <taxon>Pseudovibrio</taxon>
    </lineage>
</organism>
<dbReference type="InterPro" id="IPR029062">
    <property type="entry name" value="Class_I_gatase-like"/>
</dbReference>